<dbReference type="Gene3D" id="3.40.50.1820">
    <property type="entry name" value="alpha/beta hydrolase"/>
    <property type="match status" value="1"/>
</dbReference>
<reference evidence="6 7" key="1">
    <citation type="submission" date="2018-02" db="EMBL/GenBank/DDBJ databases">
        <title>The genomes of Aspergillus section Nigri reveals drivers in fungal speciation.</title>
        <authorList>
            <consortium name="DOE Joint Genome Institute"/>
            <person name="Vesth T.C."/>
            <person name="Nybo J."/>
            <person name="Theobald S."/>
            <person name="Brandl J."/>
            <person name="Frisvad J.C."/>
            <person name="Nielsen K.F."/>
            <person name="Lyhne E.K."/>
            <person name="Kogle M.E."/>
            <person name="Kuo A."/>
            <person name="Riley R."/>
            <person name="Clum A."/>
            <person name="Nolan M."/>
            <person name="Lipzen A."/>
            <person name="Salamov A."/>
            <person name="Henrissat B."/>
            <person name="Wiebenga A."/>
            <person name="De vries R.P."/>
            <person name="Grigoriev I.V."/>
            <person name="Mortensen U.H."/>
            <person name="Andersen M.R."/>
            <person name="Baker S.E."/>
        </authorList>
    </citation>
    <scope>NUCLEOTIDE SEQUENCE [LARGE SCALE GENOMIC DNA]</scope>
    <source>
        <strain evidence="6 7">CBS 114.51</strain>
    </source>
</reference>
<dbReference type="InterPro" id="IPR002921">
    <property type="entry name" value="Fungal_lipase-type"/>
</dbReference>
<feature type="chain" id="PRO_5035852952" evidence="4">
    <location>
        <begin position="23"/>
        <end position="284"/>
    </location>
</feature>
<evidence type="ECO:0000256" key="2">
    <source>
        <dbReference type="ARBA" id="ARBA00047591"/>
    </source>
</evidence>
<dbReference type="EMBL" id="KZ824804">
    <property type="protein sequence ID" value="RAH80434.1"/>
    <property type="molecule type" value="Genomic_DNA"/>
</dbReference>
<keyword evidence="4" id="KW-0732">Signal</keyword>
<protein>
    <submittedName>
        <fullName evidence="6">Alpha/beta-hydrolase</fullName>
    </submittedName>
</protein>
<evidence type="ECO:0000256" key="3">
    <source>
        <dbReference type="ARBA" id="ARBA00048461"/>
    </source>
</evidence>
<name>A0A8T8WXP2_ASPJA</name>
<evidence type="ECO:0000256" key="4">
    <source>
        <dbReference type="SAM" id="SignalP"/>
    </source>
</evidence>
<keyword evidence="7" id="KW-1185">Reference proteome</keyword>
<comment type="catalytic activity">
    <reaction evidence="2">
        <text>a diacylglycerol + H2O = a monoacylglycerol + a fatty acid + H(+)</text>
        <dbReference type="Rhea" id="RHEA:32731"/>
        <dbReference type="ChEBI" id="CHEBI:15377"/>
        <dbReference type="ChEBI" id="CHEBI:15378"/>
        <dbReference type="ChEBI" id="CHEBI:17408"/>
        <dbReference type="ChEBI" id="CHEBI:18035"/>
        <dbReference type="ChEBI" id="CHEBI:28868"/>
    </reaction>
</comment>
<comment type="catalytic activity">
    <reaction evidence="3">
        <text>a monoacylglycerol + H2O = glycerol + a fatty acid + H(+)</text>
        <dbReference type="Rhea" id="RHEA:15245"/>
        <dbReference type="ChEBI" id="CHEBI:15377"/>
        <dbReference type="ChEBI" id="CHEBI:15378"/>
        <dbReference type="ChEBI" id="CHEBI:17408"/>
        <dbReference type="ChEBI" id="CHEBI:17754"/>
        <dbReference type="ChEBI" id="CHEBI:28868"/>
    </reaction>
</comment>
<gene>
    <name evidence="6" type="ORF">BO86DRAFT_400985</name>
</gene>
<dbReference type="Proteomes" id="UP000249497">
    <property type="component" value="Unassembled WGS sequence"/>
</dbReference>
<organism evidence="6 7">
    <name type="scientific">Aspergillus japonicus CBS 114.51</name>
    <dbReference type="NCBI Taxonomy" id="1448312"/>
    <lineage>
        <taxon>Eukaryota</taxon>
        <taxon>Fungi</taxon>
        <taxon>Dikarya</taxon>
        <taxon>Ascomycota</taxon>
        <taxon>Pezizomycotina</taxon>
        <taxon>Eurotiomycetes</taxon>
        <taxon>Eurotiomycetidae</taxon>
        <taxon>Eurotiales</taxon>
        <taxon>Aspergillaceae</taxon>
        <taxon>Aspergillus</taxon>
        <taxon>Aspergillus subgen. Circumdati</taxon>
    </lineage>
</organism>
<dbReference type="GeneID" id="37177436"/>
<dbReference type="SUPFAM" id="SSF53474">
    <property type="entry name" value="alpha/beta-Hydrolases"/>
    <property type="match status" value="1"/>
</dbReference>
<dbReference type="InterPro" id="IPR029058">
    <property type="entry name" value="AB_hydrolase_fold"/>
</dbReference>
<dbReference type="PANTHER" id="PTHR45856:SF11">
    <property type="entry name" value="FUNGAL LIPASE-LIKE DOMAIN-CONTAINING PROTEIN"/>
    <property type="match status" value="1"/>
</dbReference>
<evidence type="ECO:0000259" key="5">
    <source>
        <dbReference type="Pfam" id="PF01764"/>
    </source>
</evidence>
<dbReference type="Pfam" id="PF01764">
    <property type="entry name" value="Lipase_3"/>
    <property type="match status" value="1"/>
</dbReference>
<proteinExistence type="inferred from homology"/>
<sequence>MALYLAIYTLIACLGAGALVNAQQPTQKGISQELFDRFSFFAEYAAGCHDGVDCGAGNCLNVTSANTTTIAEFNSTSLYNQGVSGFVLLDHTHELIVLQFVDPPGILEDLVQHQKNVTLAPVTKAMAQYRNYKIVFVGHSLGAALATVAAAEFRTYGHNVTLYSYASPSVGNYELSELISTQAQGETYRLAHCNDIIPRILCNGAGPPSIQEFQGINNTGGNLQYHLLDAPEPTAHLWYIQNMTICPGPKFNISACCNDTRATRALCKLLDLLKLNRPELTLGL</sequence>
<evidence type="ECO:0000256" key="1">
    <source>
        <dbReference type="ARBA" id="ARBA00043996"/>
    </source>
</evidence>
<feature type="signal peptide" evidence="4">
    <location>
        <begin position="1"/>
        <end position="22"/>
    </location>
</feature>
<dbReference type="InterPro" id="IPR051218">
    <property type="entry name" value="Sec_MonoDiacylglyc_Lipase"/>
</dbReference>
<feature type="domain" description="Fungal lipase-type" evidence="5">
    <location>
        <begin position="119"/>
        <end position="200"/>
    </location>
</feature>
<evidence type="ECO:0000313" key="7">
    <source>
        <dbReference type="Proteomes" id="UP000249497"/>
    </source>
</evidence>
<evidence type="ECO:0000313" key="6">
    <source>
        <dbReference type="EMBL" id="RAH80434.1"/>
    </source>
</evidence>
<dbReference type="GO" id="GO:0006629">
    <property type="term" value="P:lipid metabolic process"/>
    <property type="evidence" value="ECO:0007669"/>
    <property type="project" value="InterPro"/>
</dbReference>
<accession>A0A8T8WXP2</accession>
<dbReference type="AlphaFoldDB" id="A0A8T8WXP2"/>
<dbReference type="PANTHER" id="PTHR45856">
    <property type="entry name" value="ALPHA/BETA-HYDROLASES SUPERFAMILY PROTEIN"/>
    <property type="match status" value="1"/>
</dbReference>
<dbReference type="RefSeq" id="XP_025526328.1">
    <property type="nucleotide sequence ID" value="XM_025673744.1"/>
</dbReference>
<comment type="similarity">
    <text evidence="1">Belongs to the AB hydrolase superfamily. Lipase family. Class 3 subfamily.</text>
</comment>
<dbReference type="OrthoDB" id="426718at2759"/>